<name>A0ABT3QPH2_9HYPH</name>
<evidence type="ECO:0008006" key="3">
    <source>
        <dbReference type="Google" id="ProtNLM"/>
    </source>
</evidence>
<protein>
    <recommendedName>
        <fullName evidence="3">Flagellar assembly protein FliH</fullName>
    </recommendedName>
</protein>
<accession>A0ABT3QPH2</accession>
<dbReference type="EMBL" id="JAPHAV010000005">
    <property type="protein sequence ID" value="MCX2697500.1"/>
    <property type="molecule type" value="Genomic_DNA"/>
</dbReference>
<proteinExistence type="predicted"/>
<evidence type="ECO:0000313" key="1">
    <source>
        <dbReference type="EMBL" id="MCX2697500.1"/>
    </source>
</evidence>
<organism evidence="1 2">
    <name type="scientific">Ochrobactrum chromiisoli</name>
    <dbReference type="NCBI Taxonomy" id="2993941"/>
    <lineage>
        <taxon>Bacteria</taxon>
        <taxon>Pseudomonadati</taxon>
        <taxon>Pseudomonadota</taxon>
        <taxon>Alphaproteobacteria</taxon>
        <taxon>Hyphomicrobiales</taxon>
        <taxon>Brucellaceae</taxon>
        <taxon>Brucella/Ochrobactrum group</taxon>
        <taxon>Ochrobactrum</taxon>
    </lineage>
</organism>
<sequence>MTSLALSRYLPDFSTYRIADDAIEIIEAPVSQAPLAVEKLDVEMSFNAERAEVSQILAFEEEKRLAFEAGREDGHKEAEALYAAEKARLLRAHDDEIEALRAAFSREQANLFAVSLTQALVLLEQNLSQQLAEILMPLYARKLQQDAVESFAERISTLALEGEAPEIYGPAYLLGSLRQHMDLLPSGCQFIENESGEVSFSFGERVLETRLAPLLEEIAETVR</sequence>
<keyword evidence="2" id="KW-1185">Reference proteome</keyword>
<comment type="caution">
    <text evidence="1">The sequence shown here is derived from an EMBL/GenBank/DDBJ whole genome shotgun (WGS) entry which is preliminary data.</text>
</comment>
<reference evidence="1 2" key="1">
    <citation type="submission" date="2022-11" db="EMBL/GenBank/DDBJ databases">
        <title>Brucella sp. YY2X, whole genome shotgun sequencing project.</title>
        <authorList>
            <person name="Yang Y."/>
        </authorList>
    </citation>
    <scope>NUCLEOTIDE SEQUENCE [LARGE SCALE GENOMIC DNA]</scope>
    <source>
        <strain evidence="1 2">YY2X</strain>
    </source>
</reference>
<dbReference type="Proteomes" id="UP001301216">
    <property type="component" value="Unassembled WGS sequence"/>
</dbReference>
<evidence type="ECO:0000313" key="2">
    <source>
        <dbReference type="Proteomes" id="UP001301216"/>
    </source>
</evidence>
<gene>
    <name evidence="1" type="ORF">OPR82_12090</name>
</gene>
<dbReference type="RefSeq" id="WP_265985047.1">
    <property type="nucleotide sequence ID" value="NZ_JAPHAV010000005.1"/>
</dbReference>